<accession>A0A084JRP7</accession>
<dbReference type="SMART" id="SM00530">
    <property type="entry name" value="HTH_XRE"/>
    <property type="match status" value="1"/>
</dbReference>
<dbReference type="STRING" id="29354.IO98_02870"/>
<sequence>MYIDFNFSKRLSELRAQKGVSARDMSLSLGQNPTYIHKIENGLALPSMMGFFYICEYLDIEPSEFFSHNISSPAKLKELMEDAQHLNREQLDHLHLIVKDLLKSGGKK</sequence>
<dbReference type="InterPro" id="IPR001387">
    <property type="entry name" value="Cro/C1-type_HTH"/>
</dbReference>
<evidence type="ECO:0000313" key="3">
    <source>
        <dbReference type="Proteomes" id="UP000028525"/>
    </source>
</evidence>
<proteinExistence type="predicted"/>
<dbReference type="EMBL" id="JPME01000003">
    <property type="protein sequence ID" value="KEZ91631.1"/>
    <property type="molecule type" value="Genomic_DNA"/>
</dbReference>
<evidence type="ECO:0000259" key="1">
    <source>
        <dbReference type="PROSITE" id="PS50943"/>
    </source>
</evidence>
<dbReference type="GO" id="GO:0003677">
    <property type="term" value="F:DNA binding"/>
    <property type="evidence" value="ECO:0007669"/>
    <property type="project" value="InterPro"/>
</dbReference>
<organism evidence="2 3">
    <name type="scientific">Lacrimispora celerecrescens</name>
    <dbReference type="NCBI Taxonomy" id="29354"/>
    <lineage>
        <taxon>Bacteria</taxon>
        <taxon>Bacillati</taxon>
        <taxon>Bacillota</taxon>
        <taxon>Clostridia</taxon>
        <taxon>Lachnospirales</taxon>
        <taxon>Lachnospiraceae</taxon>
        <taxon>Lacrimispora</taxon>
    </lineage>
</organism>
<feature type="domain" description="HTH cro/C1-type" evidence="1">
    <location>
        <begin position="11"/>
        <end position="65"/>
    </location>
</feature>
<dbReference type="SUPFAM" id="SSF47413">
    <property type="entry name" value="lambda repressor-like DNA-binding domains"/>
    <property type="match status" value="1"/>
</dbReference>
<dbReference type="Pfam" id="PF12844">
    <property type="entry name" value="HTH_19"/>
    <property type="match status" value="1"/>
</dbReference>
<name>A0A084JRP7_9FIRM</name>
<gene>
    <name evidence="2" type="ORF">IO98_02870</name>
</gene>
<dbReference type="RefSeq" id="WP_025229960.1">
    <property type="nucleotide sequence ID" value="NZ_FYAL01000017.1"/>
</dbReference>
<dbReference type="InterPro" id="IPR010982">
    <property type="entry name" value="Lambda_DNA-bd_dom_sf"/>
</dbReference>
<dbReference type="CDD" id="cd00093">
    <property type="entry name" value="HTH_XRE"/>
    <property type="match status" value="1"/>
</dbReference>
<dbReference type="OrthoDB" id="2187867at2"/>
<evidence type="ECO:0000313" key="2">
    <source>
        <dbReference type="EMBL" id="KEZ91631.1"/>
    </source>
</evidence>
<dbReference type="Proteomes" id="UP000028525">
    <property type="component" value="Unassembled WGS sequence"/>
</dbReference>
<dbReference type="AlphaFoldDB" id="A0A084JRP7"/>
<keyword evidence="3" id="KW-1185">Reference proteome</keyword>
<dbReference type="PROSITE" id="PS50943">
    <property type="entry name" value="HTH_CROC1"/>
    <property type="match status" value="1"/>
</dbReference>
<dbReference type="Gene3D" id="1.10.260.40">
    <property type="entry name" value="lambda repressor-like DNA-binding domains"/>
    <property type="match status" value="1"/>
</dbReference>
<reference evidence="2 3" key="1">
    <citation type="submission" date="2014-07" db="EMBL/GenBank/DDBJ databases">
        <title>Draft genome of Clostridium celerecrescens 152B isolated from sediments associated with methane hydrate from Krishna Godavari basin.</title>
        <authorList>
            <person name="Honkalas V.S."/>
            <person name="Dabir A.P."/>
            <person name="Arora P."/>
            <person name="Dhakephalkar P.K."/>
        </authorList>
    </citation>
    <scope>NUCLEOTIDE SEQUENCE [LARGE SCALE GENOMIC DNA]</scope>
    <source>
        <strain evidence="2 3">152B</strain>
    </source>
</reference>
<protein>
    <recommendedName>
        <fullName evidence="1">HTH cro/C1-type domain-containing protein</fullName>
    </recommendedName>
</protein>
<comment type="caution">
    <text evidence="2">The sequence shown here is derived from an EMBL/GenBank/DDBJ whole genome shotgun (WGS) entry which is preliminary data.</text>
</comment>